<dbReference type="AlphaFoldDB" id="A0A424YHT3"/>
<evidence type="ECO:0000259" key="12">
    <source>
        <dbReference type="PROSITE" id="PS51177"/>
    </source>
</evidence>
<proteinExistence type="predicted"/>
<evidence type="ECO:0000256" key="5">
    <source>
        <dbReference type="ARBA" id="ARBA00012827"/>
    </source>
</evidence>
<feature type="repeat" description="Lumazine-binding" evidence="11">
    <location>
        <begin position="97"/>
        <end position="193"/>
    </location>
</feature>
<dbReference type="PIRSF" id="PIRSF000498">
    <property type="entry name" value="Riboflavin_syn_A"/>
    <property type="match status" value="1"/>
</dbReference>
<protein>
    <recommendedName>
        <fullName evidence="6 10">Riboflavin synthase</fullName>
        <ecNumber evidence="5 10">2.5.1.9</ecNumber>
    </recommendedName>
</protein>
<evidence type="ECO:0000256" key="8">
    <source>
        <dbReference type="ARBA" id="ARBA00022679"/>
    </source>
</evidence>
<comment type="catalytic activity">
    <reaction evidence="1">
        <text>2 6,7-dimethyl-8-(1-D-ribityl)lumazine + H(+) = 5-amino-6-(D-ribitylamino)uracil + riboflavin</text>
        <dbReference type="Rhea" id="RHEA:20772"/>
        <dbReference type="ChEBI" id="CHEBI:15378"/>
        <dbReference type="ChEBI" id="CHEBI:15934"/>
        <dbReference type="ChEBI" id="CHEBI:57986"/>
        <dbReference type="ChEBI" id="CHEBI:58201"/>
        <dbReference type="EC" id="2.5.1.9"/>
    </reaction>
</comment>
<evidence type="ECO:0000256" key="7">
    <source>
        <dbReference type="ARBA" id="ARBA00022619"/>
    </source>
</evidence>
<dbReference type="PANTHER" id="PTHR21098:SF12">
    <property type="entry name" value="RIBOFLAVIN SYNTHASE"/>
    <property type="match status" value="1"/>
</dbReference>
<comment type="function">
    <text evidence="2">Catalyzes the dismutation of two molecules of 6,7-dimethyl-8-ribityllumazine, resulting in the formation of riboflavin and 5-amino-6-(D-ribitylamino)uracil.</text>
</comment>
<dbReference type="SUPFAM" id="SSF63380">
    <property type="entry name" value="Riboflavin synthase domain-like"/>
    <property type="match status" value="2"/>
</dbReference>
<dbReference type="NCBIfam" id="TIGR00187">
    <property type="entry name" value="ribE"/>
    <property type="match status" value="1"/>
</dbReference>
<dbReference type="Pfam" id="PF00677">
    <property type="entry name" value="Lum_binding"/>
    <property type="match status" value="2"/>
</dbReference>
<name>A0A424YHT3_9FIRM</name>
<dbReference type="Proteomes" id="UP000285138">
    <property type="component" value="Unassembled WGS sequence"/>
</dbReference>
<dbReference type="InterPro" id="IPR017938">
    <property type="entry name" value="Riboflavin_synthase-like_b-brl"/>
</dbReference>
<evidence type="ECO:0000256" key="11">
    <source>
        <dbReference type="PROSITE-ProRule" id="PRU00524"/>
    </source>
</evidence>
<keyword evidence="9" id="KW-0677">Repeat</keyword>
<dbReference type="PROSITE" id="PS51177">
    <property type="entry name" value="LUMAZINE_BIND"/>
    <property type="match status" value="2"/>
</dbReference>
<comment type="pathway">
    <text evidence="3">Cofactor biosynthesis; riboflavin biosynthesis; riboflavin from 2-hydroxy-3-oxobutyl phosphate and 5-amino-6-(D-ribitylamino)uracil: step 2/2.</text>
</comment>
<evidence type="ECO:0000256" key="9">
    <source>
        <dbReference type="ARBA" id="ARBA00022737"/>
    </source>
</evidence>
<evidence type="ECO:0000313" key="13">
    <source>
        <dbReference type="EMBL" id="RQD77825.1"/>
    </source>
</evidence>
<sequence length="217" mass="23992">MFTGIVEEMGTIRKIEMKGTYPYIDIQAEKVLSDMKIGDSVSINGVCLTVIYFDGNSFKVEVMPETLRQTGLSLLKRGDRINLERALSLKDRLGGHLVTGHVDALGRILKKYPEGNAQVLEIESPPEVLKYVIPKGSIAIDGISLTVAGVKESGFTVSLIPHTAEYTTLSFRERGDYVNLEGDLIGKYVERFVSGVKQQGDFSKDLTMKDLLEKGFL</sequence>
<evidence type="ECO:0000256" key="10">
    <source>
        <dbReference type="NCBIfam" id="TIGR00187"/>
    </source>
</evidence>
<evidence type="ECO:0000256" key="1">
    <source>
        <dbReference type="ARBA" id="ARBA00000968"/>
    </source>
</evidence>
<comment type="caution">
    <text evidence="13">The sequence shown here is derived from an EMBL/GenBank/DDBJ whole genome shotgun (WGS) entry which is preliminary data.</text>
</comment>
<dbReference type="InterPro" id="IPR001783">
    <property type="entry name" value="Lumazine-bd"/>
</dbReference>
<dbReference type="EC" id="2.5.1.9" evidence="5 10"/>
<feature type="domain" description="Lumazine-binding" evidence="12">
    <location>
        <begin position="1"/>
        <end position="96"/>
    </location>
</feature>
<keyword evidence="7" id="KW-0686">Riboflavin biosynthesis</keyword>
<dbReference type="PANTHER" id="PTHR21098">
    <property type="entry name" value="RIBOFLAVIN SYNTHASE ALPHA CHAIN"/>
    <property type="match status" value="1"/>
</dbReference>
<dbReference type="GO" id="GO:0009231">
    <property type="term" value="P:riboflavin biosynthetic process"/>
    <property type="evidence" value="ECO:0007669"/>
    <property type="project" value="UniProtKB-KW"/>
</dbReference>
<comment type="subunit">
    <text evidence="4">Homotrimer.</text>
</comment>
<dbReference type="CDD" id="cd00402">
    <property type="entry name" value="Riboflavin_synthase_like"/>
    <property type="match status" value="1"/>
</dbReference>
<dbReference type="GO" id="GO:0004746">
    <property type="term" value="F:riboflavin synthase activity"/>
    <property type="evidence" value="ECO:0007669"/>
    <property type="project" value="UniProtKB-UniRule"/>
</dbReference>
<keyword evidence="8 13" id="KW-0808">Transferase</keyword>
<gene>
    <name evidence="13" type="ORF">D5R97_01550</name>
</gene>
<reference evidence="13 14" key="1">
    <citation type="submission" date="2018-08" db="EMBL/GenBank/DDBJ databases">
        <title>The metabolism and importance of syntrophic acetate oxidation coupled to methane or sulfide production in haloalkaline environments.</title>
        <authorList>
            <person name="Timmers P.H.A."/>
            <person name="Vavourakis C.D."/>
            <person name="Sorokin D.Y."/>
            <person name="Sinninghe Damste J.S."/>
            <person name="Muyzer G."/>
            <person name="Stams A.J.M."/>
            <person name="Plugge C.M."/>
        </authorList>
    </citation>
    <scope>NUCLEOTIDE SEQUENCE [LARGE SCALE GENOMIC DNA]</scope>
    <source>
        <strain evidence="13">MSAO_Bac1</strain>
    </source>
</reference>
<accession>A0A424YHT3</accession>
<evidence type="ECO:0000313" key="14">
    <source>
        <dbReference type="Proteomes" id="UP000285138"/>
    </source>
</evidence>
<dbReference type="InterPro" id="IPR026017">
    <property type="entry name" value="Lumazine-bd_dom"/>
</dbReference>
<dbReference type="Gene3D" id="2.40.30.20">
    <property type="match status" value="2"/>
</dbReference>
<dbReference type="FunFam" id="2.40.30.20:FF:000004">
    <property type="entry name" value="Riboflavin synthase, alpha subunit"/>
    <property type="match status" value="1"/>
</dbReference>
<evidence type="ECO:0000256" key="6">
    <source>
        <dbReference type="ARBA" id="ARBA00013950"/>
    </source>
</evidence>
<dbReference type="NCBIfam" id="NF009566">
    <property type="entry name" value="PRK13020.1"/>
    <property type="match status" value="1"/>
</dbReference>
<dbReference type="NCBIfam" id="NF006767">
    <property type="entry name" value="PRK09289.1"/>
    <property type="match status" value="1"/>
</dbReference>
<evidence type="ECO:0000256" key="4">
    <source>
        <dbReference type="ARBA" id="ARBA00011233"/>
    </source>
</evidence>
<dbReference type="EMBL" id="QZAA01000053">
    <property type="protein sequence ID" value="RQD77825.1"/>
    <property type="molecule type" value="Genomic_DNA"/>
</dbReference>
<dbReference type="InterPro" id="IPR023366">
    <property type="entry name" value="ATP_synth_asu-like_sf"/>
</dbReference>
<evidence type="ECO:0000256" key="2">
    <source>
        <dbReference type="ARBA" id="ARBA00002803"/>
    </source>
</evidence>
<evidence type="ECO:0000256" key="3">
    <source>
        <dbReference type="ARBA" id="ARBA00004887"/>
    </source>
</evidence>
<organism evidence="13 14">
    <name type="scientific">Candidatus Syntrophonatronum acetioxidans</name>
    <dbReference type="NCBI Taxonomy" id="1795816"/>
    <lineage>
        <taxon>Bacteria</taxon>
        <taxon>Bacillati</taxon>
        <taxon>Bacillota</taxon>
        <taxon>Clostridia</taxon>
        <taxon>Eubacteriales</taxon>
        <taxon>Syntrophomonadaceae</taxon>
        <taxon>Candidatus Syntrophonatronum</taxon>
    </lineage>
</organism>
<feature type="repeat" description="Lumazine-binding" evidence="11">
    <location>
        <begin position="1"/>
        <end position="96"/>
    </location>
</feature>
<dbReference type="FunFam" id="2.40.30.20:FF:000003">
    <property type="entry name" value="Riboflavin synthase, alpha subunit"/>
    <property type="match status" value="1"/>
</dbReference>
<feature type="domain" description="Lumazine-binding" evidence="12">
    <location>
        <begin position="97"/>
        <end position="193"/>
    </location>
</feature>